<dbReference type="KEGG" id="doe:DENOEST_1445"/>
<dbReference type="InterPro" id="IPR001647">
    <property type="entry name" value="HTH_TetR"/>
</dbReference>
<dbReference type="OrthoDB" id="9796019at2"/>
<evidence type="ECO:0000313" key="4">
    <source>
        <dbReference type="EMBL" id="CAB1368610.1"/>
    </source>
</evidence>
<dbReference type="Gene3D" id="1.10.357.10">
    <property type="entry name" value="Tetracycline Repressor, domain 2"/>
    <property type="match status" value="1"/>
</dbReference>
<protein>
    <submittedName>
        <fullName evidence="4">Uncharacterized protein</fullName>
    </submittedName>
</protein>
<keyword evidence="1" id="KW-0805">Transcription regulation</keyword>
<keyword evidence="3" id="KW-0804">Transcription</keyword>
<dbReference type="Proteomes" id="UP000515733">
    <property type="component" value="Chromosome"/>
</dbReference>
<proteinExistence type="predicted"/>
<organism evidence="4 5">
    <name type="scientific">Denitratisoma oestradiolicum</name>
    <dbReference type="NCBI Taxonomy" id="311182"/>
    <lineage>
        <taxon>Bacteria</taxon>
        <taxon>Pseudomonadati</taxon>
        <taxon>Pseudomonadota</taxon>
        <taxon>Betaproteobacteria</taxon>
        <taxon>Nitrosomonadales</taxon>
        <taxon>Sterolibacteriaceae</taxon>
        <taxon>Denitratisoma</taxon>
    </lineage>
</organism>
<evidence type="ECO:0000256" key="3">
    <source>
        <dbReference type="ARBA" id="ARBA00023163"/>
    </source>
</evidence>
<evidence type="ECO:0000256" key="2">
    <source>
        <dbReference type="ARBA" id="ARBA00023125"/>
    </source>
</evidence>
<keyword evidence="2" id="KW-0238">DNA-binding</keyword>
<dbReference type="SUPFAM" id="SSF46689">
    <property type="entry name" value="Homeodomain-like"/>
    <property type="match status" value="1"/>
</dbReference>
<dbReference type="InterPro" id="IPR036271">
    <property type="entry name" value="Tet_transcr_reg_TetR-rel_C_sf"/>
</dbReference>
<accession>A0A6S6XUT4</accession>
<dbReference type="Gene3D" id="1.10.10.60">
    <property type="entry name" value="Homeodomain-like"/>
    <property type="match status" value="1"/>
</dbReference>
<dbReference type="Pfam" id="PF16859">
    <property type="entry name" value="TetR_C_11"/>
    <property type="match status" value="1"/>
</dbReference>
<keyword evidence="5" id="KW-1185">Reference proteome</keyword>
<dbReference type="SUPFAM" id="SSF48498">
    <property type="entry name" value="Tetracyclin repressor-like, C-terminal domain"/>
    <property type="match status" value="1"/>
</dbReference>
<reference evidence="4 5" key="1">
    <citation type="submission" date="2020-03" db="EMBL/GenBank/DDBJ databases">
        <authorList>
            <consortium name="Genoscope - CEA"/>
            <person name="William W."/>
        </authorList>
    </citation>
    <scope>NUCLEOTIDE SEQUENCE [LARGE SCALE GENOMIC DNA]</scope>
    <source>
        <strain evidence="5">DSM 16959</strain>
    </source>
</reference>
<dbReference type="PROSITE" id="PS50977">
    <property type="entry name" value="HTH_TETR_2"/>
    <property type="match status" value="1"/>
</dbReference>
<dbReference type="PANTHER" id="PTHR30055">
    <property type="entry name" value="HTH-TYPE TRANSCRIPTIONAL REGULATOR RUTR"/>
    <property type="match status" value="1"/>
</dbReference>
<dbReference type="AlphaFoldDB" id="A0A6S6XUT4"/>
<dbReference type="PANTHER" id="PTHR30055:SF148">
    <property type="entry name" value="TETR-FAMILY TRANSCRIPTIONAL REGULATOR"/>
    <property type="match status" value="1"/>
</dbReference>
<evidence type="ECO:0000313" key="5">
    <source>
        <dbReference type="Proteomes" id="UP000515733"/>
    </source>
</evidence>
<sequence>MDTPQSASSTRSMNKEQPPTVAPPRGSVRTGGRSERIRQQVAEAVLSLMRAGNFHFDIKDIVELTGVHKTTIYRRWPTRQALINEAFREHNSRIQVADTGHWHSDLFCLGLVLRNFFNDPTEVALNGALAIATDADLPRSARESWLPIQEQMKQVMTRAKSRGEIPGTLDDEIVMRLLSAPLLTAIMFEKRYPSDQEVMRLTDFLIQACIATTPPGRPLLMGRP</sequence>
<gene>
    <name evidence="4" type="ORF">DENOEST_1445</name>
</gene>
<dbReference type="GO" id="GO:0000976">
    <property type="term" value="F:transcription cis-regulatory region binding"/>
    <property type="evidence" value="ECO:0007669"/>
    <property type="project" value="TreeGrafter"/>
</dbReference>
<dbReference type="GO" id="GO:0003700">
    <property type="term" value="F:DNA-binding transcription factor activity"/>
    <property type="evidence" value="ECO:0007669"/>
    <property type="project" value="TreeGrafter"/>
</dbReference>
<evidence type="ECO:0000256" key="1">
    <source>
        <dbReference type="ARBA" id="ARBA00023015"/>
    </source>
</evidence>
<dbReference type="EMBL" id="LR778301">
    <property type="protein sequence ID" value="CAB1368610.1"/>
    <property type="molecule type" value="Genomic_DNA"/>
</dbReference>
<name>A0A6S6XUT4_9PROT</name>
<dbReference type="InterPro" id="IPR050109">
    <property type="entry name" value="HTH-type_TetR-like_transc_reg"/>
</dbReference>
<dbReference type="InterPro" id="IPR009057">
    <property type="entry name" value="Homeodomain-like_sf"/>
</dbReference>
<dbReference type="InterPro" id="IPR011075">
    <property type="entry name" value="TetR_C"/>
</dbReference>